<protein>
    <recommendedName>
        <fullName evidence="4">Mediator of RNA polymerase II transcription subunit 11</fullName>
    </recommendedName>
</protein>
<feature type="region of interest" description="Disordered" evidence="1">
    <location>
        <begin position="73"/>
        <end position="92"/>
    </location>
</feature>
<sequence length="92" mass="10295">MAPTLETLDKEILIVLDTFSSLVRAARITLDDQDISQKPQDKRSAGELVGAVAEHRGSQLQQNTHNMREGLKQMQQEMSASLQELQQLEPHA</sequence>
<accession>A0AAW1Q7D0</accession>
<dbReference type="AlphaFoldDB" id="A0AAW1Q7D0"/>
<feature type="compositionally biased region" description="Polar residues" evidence="1">
    <location>
        <begin position="73"/>
        <end position="86"/>
    </location>
</feature>
<dbReference type="Proteomes" id="UP001438707">
    <property type="component" value="Unassembled WGS sequence"/>
</dbReference>
<proteinExistence type="predicted"/>
<dbReference type="EMBL" id="JALJOS010000087">
    <property type="protein sequence ID" value="KAK9816209.1"/>
    <property type="molecule type" value="Genomic_DNA"/>
</dbReference>
<keyword evidence="3" id="KW-1185">Reference proteome</keyword>
<comment type="caution">
    <text evidence="2">The sequence shown here is derived from an EMBL/GenBank/DDBJ whole genome shotgun (WGS) entry which is preliminary data.</text>
</comment>
<evidence type="ECO:0000313" key="3">
    <source>
        <dbReference type="Proteomes" id="UP001438707"/>
    </source>
</evidence>
<evidence type="ECO:0000313" key="2">
    <source>
        <dbReference type="EMBL" id="KAK9816209.1"/>
    </source>
</evidence>
<evidence type="ECO:0000256" key="1">
    <source>
        <dbReference type="SAM" id="MobiDB-lite"/>
    </source>
</evidence>
<name>A0AAW1Q7D0_9CHLO</name>
<gene>
    <name evidence="2" type="ORF">WJX74_006814</name>
</gene>
<reference evidence="2 3" key="1">
    <citation type="journal article" date="2024" name="Nat. Commun.">
        <title>Phylogenomics reveals the evolutionary origins of lichenization in chlorophyte algae.</title>
        <authorList>
            <person name="Puginier C."/>
            <person name="Libourel C."/>
            <person name="Otte J."/>
            <person name="Skaloud P."/>
            <person name="Haon M."/>
            <person name="Grisel S."/>
            <person name="Petersen M."/>
            <person name="Berrin J.G."/>
            <person name="Delaux P.M."/>
            <person name="Dal Grande F."/>
            <person name="Keller J."/>
        </authorList>
    </citation>
    <scope>NUCLEOTIDE SEQUENCE [LARGE SCALE GENOMIC DNA]</scope>
    <source>
        <strain evidence="2 3">SAG 2145</strain>
    </source>
</reference>
<evidence type="ECO:0008006" key="4">
    <source>
        <dbReference type="Google" id="ProtNLM"/>
    </source>
</evidence>
<organism evidence="2 3">
    <name type="scientific">Apatococcus lobatus</name>
    <dbReference type="NCBI Taxonomy" id="904363"/>
    <lineage>
        <taxon>Eukaryota</taxon>
        <taxon>Viridiplantae</taxon>
        <taxon>Chlorophyta</taxon>
        <taxon>core chlorophytes</taxon>
        <taxon>Trebouxiophyceae</taxon>
        <taxon>Chlorellales</taxon>
        <taxon>Chlorellaceae</taxon>
        <taxon>Apatococcus</taxon>
    </lineage>
</organism>